<dbReference type="eggNOG" id="COG0443">
    <property type="taxonomic scope" value="Bacteria"/>
</dbReference>
<dbReference type="RefSeq" id="WP_225223063.1">
    <property type="nucleotide sequence ID" value="NZ_CP023714.1"/>
</dbReference>
<feature type="compositionally biased region" description="Low complexity" evidence="4">
    <location>
        <begin position="394"/>
        <end position="414"/>
    </location>
</feature>
<keyword evidence="3" id="KW-0143">Chaperone</keyword>
<name>A0A098BKI4_9NOCA</name>
<evidence type="ECO:0000256" key="1">
    <source>
        <dbReference type="ARBA" id="ARBA00022741"/>
    </source>
</evidence>
<dbReference type="Proteomes" id="UP000042997">
    <property type="component" value="Unassembled WGS sequence"/>
</dbReference>
<proteinExistence type="predicted"/>
<reference evidence="5 6" key="1">
    <citation type="journal article" date="2014" name="Genome Announc.">
        <title>Draft Genome Sequence of Propane- and Butane-Oxidizing Actinobacterium Rhodococcus ruber IEGM 231.</title>
        <authorList>
            <person name="Ivshina I.B."/>
            <person name="Kuyukina M.S."/>
            <person name="Krivoruchko A.V."/>
            <person name="Barbe V."/>
            <person name="Fischer C."/>
        </authorList>
    </citation>
    <scope>NUCLEOTIDE SEQUENCE [LARGE SCALE GENOMIC DNA]</scope>
</reference>
<evidence type="ECO:0000256" key="3">
    <source>
        <dbReference type="ARBA" id="ARBA00023186"/>
    </source>
</evidence>
<feature type="compositionally biased region" description="Pro residues" evidence="4">
    <location>
        <begin position="441"/>
        <end position="450"/>
    </location>
</feature>
<dbReference type="Pfam" id="PF00012">
    <property type="entry name" value="HSP70"/>
    <property type="match status" value="1"/>
</dbReference>
<evidence type="ECO:0000256" key="4">
    <source>
        <dbReference type="SAM" id="MobiDB-lite"/>
    </source>
</evidence>
<dbReference type="Gene3D" id="3.90.640.10">
    <property type="entry name" value="Actin, Chain A, domain 4"/>
    <property type="match status" value="1"/>
</dbReference>
<accession>A0A098BKI4</accession>
<dbReference type="GO" id="GO:0140662">
    <property type="term" value="F:ATP-dependent protein folding chaperone"/>
    <property type="evidence" value="ECO:0007669"/>
    <property type="project" value="InterPro"/>
</dbReference>
<dbReference type="EMBL" id="CCSD01000058">
    <property type="protein sequence ID" value="CDZ89234.1"/>
    <property type="molecule type" value="Genomic_DNA"/>
</dbReference>
<dbReference type="AlphaFoldDB" id="A0A098BKI4"/>
<dbReference type="GeneID" id="66836861"/>
<evidence type="ECO:0000256" key="2">
    <source>
        <dbReference type="ARBA" id="ARBA00022840"/>
    </source>
</evidence>
<dbReference type="GO" id="GO:0005524">
    <property type="term" value="F:ATP binding"/>
    <property type="evidence" value="ECO:0007669"/>
    <property type="project" value="UniProtKB-KW"/>
</dbReference>
<feature type="compositionally biased region" description="Polar residues" evidence="4">
    <location>
        <begin position="340"/>
        <end position="350"/>
    </location>
</feature>
<feature type="region of interest" description="Disordered" evidence="4">
    <location>
        <begin position="335"/>
        <end position="506"/>
    </location>
</feature>
<dbReference type="PANTHER" id="PTHR42749:SF1">
    <property type="entry name" value="CELL SHAPE-DETERMINING PROTEIN MREB"/>
    <property type="match status" value="1"/>
</dbReference>
<dbReference type="SUPFAM" id="SSF53067">
    <property type="entry name" value="Actin-like ATPase domain"/>
    <property type="match status" value="1"/>
</dbReference>
<keyword evidence="2" id="KW-0067">ATP-binding</keyword>
<gene>
    <name evidence="5" type="ORF">RHRU231_470082</name>
</gene>
<sequence length="506" mass="50795">MRTSLGISTGASGVGSALVVEGPGEHTTEYRFLAADPETAGDLGDLVIDALSLMSTQIDGHAVPDAVAVAYRTSEHAEAIRSASVRDGHIVHLVPETTAVLAYLNSTGLVDTADTLAVADLGASGFTVSVVDRRSGSMLRSARTGDVGGGAVRARVYDHVRRRIGRTRGRIPIDPALLTVRCQGALEALGEASTTRIELGDAGPAVPLTRTELDEMVADLSDTAATFTRRVCHTEPRPQMLALVGGAAAMPALADAVTSAFAGPVAVVPEPATAAAHGAALLAASSRLSSYPSVGASTPTAGTPGGKVSGALAGALVIGALVAGYATDQIASDDTAVSPAGTSGQATTQPAAAVPDTGHTQIPSEDPHAAVTTTAADNGYARTDTPVPYPTPTVPESSTTTPATTTPPSTPESTTSERPESPADVPGTDRPWQLPGTLPSVPLPTVPLPTLPGTTPSESTTPSSTTSAPPSEFAPPETTTETSSTAAPAEEATSTSPPLIEPSPAA</sequence>
<organism evidence="5 6">
    <name type="scientific">Rhodococcus ruber</name>
    <dbReference type="NCBI Taxonomy" id="1830"/>
    <lineage>
        <taxon>Bacteria</taxon>
        <taxon>Bacillati</taxon>
        <taxon>Actinomycetota</taxon>
        <taxon>Actinomycetes</taxon>
        <taxon>Mycobacteriales</taxon>
        <taxon>Nocardiaceae</taxon>
        <taxon>Rhodococcus</taxon>
    </lineage>
</organism>
<feature type="compositionally biased region" description="Low complexity" evidence="4">
    <location>
        <begin position="451"/>
        <end position="498"/>
    </location>
</feature>
<protein>
    <submittedName>
        <fullName evidence="5">Uncharacterized protein</fullName>
    </submittedName>
</protein>
<evidence type="ECO:0000313" key="5">
    <source>
        <dbReference type="EMBL" id="CDZ89234.1"/>
    </source>
</evidence>
<dbReference type="Gene3D" id="3.30.420.40">
    <property type="match status" value="2"/>
</dbReference>
<dbReference type="PANTHER" id="PTHR42749">
    <property type="entry name" value="CELL SHAPE-DETERMINING PROTEIN MREB"/>
    <property type="match status" value="1"/>
</dbReference>
<dbReference type="InterPro" id="IPR043129">
    <property type="entry name" value="ATPase_NBD"/>
</dbReference>
<dbReference type="InterPro" id="IPR013126">
    <property type="entry name" value="Hsp_70_fam"/>
</dbReference>
<keyword evidence="1" id="KW-0547">Nucleotide-binding</keyword>
<evidence type="ECO:0000313" key="6">
    <source>
        <dbReference type="Proteomes" id="UP000042997"/>
    </source>
</evidence>